<evidence type="ECO:0008006" key="4">
    <source>
        <dbReference type="Google" id="ProtNLM"/>
    </source>
</evidence>
<feature type="region of interest" description="Disordered" evidence="1">
    <location>
        <begin position="422"/>
        <end position="480"/>
    </location>
</feature>
<reference evidence="2 3" key="1">
    <citation type="journal article" date="2021" name="Sci. Rep.">
        <title>The genome of the diatom Chaetoceros tenuissimus carries an ancient integrated fragment of an extant virus.</title>
        <authorList>
            <person name="Hongo Y."/>
            <person name="Kimura K."/>
            <person name="Takaki Y."/>
            <person name="Yoshida Y."/>
            <person name="Baba S."/>
            <person name="Kobayashi G."/>
            <person name="Nagasaki K."/>
            <person name="Hano T."/>
            <person name="Tomaru Y."/>
        </authorList>
    </citation>
    <scope>NUCLEOTIDE SEQUENCE [LARGE SCALE GENOMIC DNA]</scope>
    <source>
        <strain evidence="2 3">NIES-3715</strain>
    </source>
</reference>
<evidence type="ECO:0000313" key="2">
    <source>
        <dbReference type="EMBL" id="GFH52256.1"/>
    </source>
</evidence>
<feature type="compositionally biased region" description="Basic and acidic residues" evidence="1">
    <location>
        <begin position="91"/>
        <end position="105"/>
    </location>
</feature>
<feature type="compositionally biased region" description="Basic residues" evidence="1">
    <location>
        <begin position="424"/>
        <end position="436"/>
    </location>
</feature>
<dbReference type="EMBL" id="BLLK01000045">
    <property type="protein sequence ID" value="GFH52256.1"/>
    <property type="molecule type" value="Genomic_DNA"/>
</dbReference>
<organism evidence="2 3">
    <name type="scientific">Chaetoceros tenuissimus</name>
    <dbReference type="NCBI Taxonomy" id="426638"/>
    <lineage>
        <taxon>Eukaryota</taxon>
        <taxon>Sar</taxon>
        <taxon>Stramenopiles</taxon>
        <taxon>Ochrophyta</taxon>
        <taxon>Bacillariophyta</taxon>
        <taxon>Coscinodiscophyceae</taxon>
        <taxon>Chaetocerotophycidae</taxon>
        <taxon>Chaetocerotales</taxon>
        <taxon>Chaetocerotaceae</taxon>
        <taxon>Chaetoceros</taxon>
    </lineage>
</organism>
<feature type="compositionally biased region" description="Acidic residues" evidence="1">
    <location>
        <begin position="449"/>
        <end position="480"/>
    </location>
</feature>
<accession>A0AAD3CU28</accession>
<gene>
    <name evidence="2" type="ORF">CTEN210_08732</name>
</gene>
<dbReference type="InterPro" id="IPR011333">
    <property type="entry name" value="SKP1/BTB/POZ_sf"/>
</dbReference>
<keyword evidence="3" id="KW-1185">Reference proteome</keyword>
<proteinExistence type="predicted"/>
<evidence type="ECO:0000313" key="3">
    <source>
        <dbReference type="Proteomes" id="UP001054902"/>
    </source>
</evidence>
<feature type="region of interest" description="Disordered" evidence="1">
    <location>
        <begin position="81"/>
        <end position="171"/>
    </location>
</feature>
<dbReference type="Gene3D" id="3.30.710.10">
    <property type="entry name" value="Potassium Channel Kv1.1, Chain A"/>
    <property type="match status" value="1"/>
</dbReference>
<dbReference type="SUPFAM" id="SSF54695">
    <property type="entry name" value="POZ domain"/>
    <property type="match status" value="1"/>
</dbReference>
<protein>
    <recommendedName>
        <fullName evidence="4">BTB domain-containing protein</fullName>
    </recommendedName>
</protein>
<dbReference type="AlphaFoldDB" id="A0AAD3CU28"/>
<sequence>MSSSKKRKLDLDDFSDDDDYSELTWRGDPSETFSDLTLQVDANSDLFEEGTHLATYHVHKSVVCAGKYRSKYLEKLIRNRSMPCTGDNSNEIEKEASNKHVEQKKPSSNTQNECNDEIEKASKNSDALENQLTHGQENASHVDLNKDDGNKSDNNGASTIGTRNIQDDIQHENSNEIRIRVKEHVEKKHFDYLLDNIYFGTSPITRKNVMPLRYLAKLMKVKSLFDRSSDFISQDLQDETVFWYMQQSTLFDDHKVQVEAKRLCACEIENMDETKFLELEISTFKEIIKETTPRSSDDTAMSIIVSKYIKKHTEAIDTDLFVMATAEKLLPKIAEKEAIFLLQQCQAHHRKQDLDDATKTSLDNLLKRCMDCIANNWRPILGDSIRRQESFEDCVYDSLPNDVKVKVLEASLMNVLQSEEKLRAPKKQKKERKRVLKPFVINMPKDQETVDIDDSDSDSESENDSDEDGILEISDEPIYN</sequence>
<dbReference type="Proteomes" id="UP001054902">
    <property type="component" value="Unassembled WGS sequence"/>
</dbReference>
<comment type="caution">
    <text evidence="2">The sequence shown here is derived from an EMBL/GenBank/DDBJ whole genome shotgun (WGS) entry which is preliminary data.</text>
</comment>
<name>A0AAD3CU28_9STRA</name>
<evidence type="ECO:0000256" key="1">
    <source>
        <dbReference type="SAM" id="MobiDB-lite"/>
    </source>
</evidence>
<feature type="compositionally biased region" description="Polar residues" evidence="1">
    <location>
        <begin position="124"/>
        <end position="139"/>
    </location>
</feature>